<organism evidence="2 3">
    <name type="scientific">Actinomadura rubrisoli</name>
    <dbReference type="NCBI Taxonomy" id="2530368"/>
    <lineage>
        <taxon>Bacteria</taxon>
        <taxon>Bacillati</taxon>
        <taxon>Actinomycetota</taxon>
        <taxon>Actinomycetes</taxon>
        <taxon>Streptosporangiales</taxon>
        <taxon>Thermomonosporaceae</taxon>
        <taxon>Actinomadura</taxon>
    </lineage>
</organism>
<keyword evidence="3" id="KW-1185">Reference proteome</keyword>
<dbReference type="EMBL" id="SMKU01000235">
    <property type="protein sequence ID" value="TDD74549.1"/>
    <property type="molecule type" value="Genomic_DNA"/>
</dbReference>
<comment type="caution">
    <text evidence="2">The sequence shown here is derived from an EMBL/GenBank/DDBJ whole genome shotgun (WGS) entry which is preliminary data.</text>
</comment>
<dbReference type="Proteomes" id="UP000294513">
    <property type="component" value="Unassembled WGS sequence"/>
</dbReference>
<feature type="region of interest" description="Disordered" evidence="1">
    <location>
        <begin position="15"/>
        <end position="34"/>
    </location>
</feature>
<accession>A0A4R5ARY1</accession>
<dbReference type="AlphaFoldDB" id="A0A4R5ARY1"/>
<dbReference type="RefSeq" id="WP_131900103.1">
    <property type="nucleotide sequence ID" value="NZ_SMKU01000235.1"/>
</dbReference>
<reference evidence="2 3" key="1">
    <citation type="submission" date="2019-03" db="EMBL/GenBank/DDBJ databases">
        <title>Draft genome sequences of novel Actinobacteria.</title>
        <authorList>
            <person name="Sahin N."/>
            <person name="Ay H."/>
            <person name="Saygin H."/>
        </authorList>
    </citation>
    <scope>NUCLEOTIDE SEQUENCE [LARGE SCALE GENOMIC DNA]</scope>
    <source>
        <strain evidence="2 3">H3C3</strain>
    </source>
</reference>
<dbReference type="Gene3D" id="3.40.50.720">
    <property type="entry name" value="NAD(P)-binding Rossmann-like Domain"/>
    <property type="match status" value="1"/>
</dbReference>
<evidence type="ECO:0000313" key="2">
    <source>
        <dbReference type="EMBL" id="TDD74549.1"/>
    </source>
</evidence>
<proteinExistence type="predicted"/>
<feature type="compositionally biased region" description="Low complexity" evidence="1">
    <location>
        <begin position="15"/>
        <end position="29"/>
    </location>
</feature>
<name>A0A4R5ARY1_9ACTN</name>
<protein>
    <submittedName>
        <fullName evidence="2">SDR family oxidoreductase</fullName>
    </submittedName>
</protein>
<dbReference type="InterPro" id="IPR036291">
    <property type="entry name" value="NAD(P)-bd_dom_sf"/>
</dbReference>
<evidence type="ECO:0000313" key="3">
    <source>
        <dbReference type="Proteomes" id="UP000294513"/>
    </source>
</evidence>
<dbReference type="SUPFAM" id="SSF51735">
    <property type="entry name" value="NAD(P)-binding Rossmann-fold domains"/>
    <property type="match status" value="1"/>
</dbReference>
<evidence type="ECO:0000256" key="1">
    <source>
        <dbReference type="SAM" id="MobiDB-lite"/>
    </source>
</evidence>
<sequence length="75" mass="7648">MDAVVAAIRVAAPVLRDGGDGSPRSGPSSQRARALPGHAGYAKAAVIGYSKGAARDLGPRGIIVNVTGPVWWRPT</sequence>
<gene>
    <name evidence="2" type="ORF">E1298_32490</name>
</gene>